<proteinExistence type="predicted"/>
<name>A0ABU2SPG6_9ACTN</name>
<keyword evidence="3" id="KW-1185">Reference proteome</keyword>
<reference evidence="2" key="1">
    <citation type="submission" date="2024-05" db="EMBL/GenBank/DDBJ databases">
        <title>30 novel species of actinomycetes from the DSMZ collection.</title>
        <authorList>
            <person name="Nouioui I."/>
        </authorList>
    </citation>
    <scope>NUCLEOTIDE SEQUENCE</scope>
    <source>
        <strain evidence="2">DSM 40473</strain>
    </source>
</reference>
<evidence type="ECO:0000313" key="3">
    <source>
        <dbReference type="Proteomes" id="UP001180531"/>
    </source>
</evidence>
<feature type="region of interest" description="Disordered" evidence="1">
    <location>
        <begin position="267"/>
        <end position="306"/>
    </location>
</feature>
<evidence type="ECO:0008006" key="4">
    <source>
        <dbReference type="Google" id="ProtNLM"/>
    </source>
</evidence>
<organism evidence="2 3">
    <name type="scientific">Streptomyces hesseae</name>
    <dbReference type="NCBI Taxonomy" id="3075519"/>
    <lineage>
        <taxon>Bacteria</taxon>
        <taxon>Bacillati</taxon>
        <taxon>Actinomycetota</taxon>
        <taxon>Actinomycetes</taxon>
        <taxon>Kitasatosporales</taxon>
        <taxon>Streptomycetaceae</taxon>
        <taxon>Streptomyces</taxon>
    </lineage>
</organism>
<dbReference type="Proteomes" id="UP001180531">
    <property type="component" value="Unassembled WGS sequence"/>
</dbReference>
<gene>
    <name evidence="2" type="ORF">RM609_17610</name>
</gene>
<feature type="region of interest" description="Disordered" evidence="1">
    <location>
        <begin position="36"/>
        <end position="60"/>
    </location>
</feature>
<evidence type="ECO:0000313" key="2">
    <source>
        <dbReference type="EMBL" id="MDT0450882.1"/>
    </source>
</evidence>
<dbReference type="RefSeq" id="WP_311611979.1">
    <property type="nucleotide sequence ID" value="NZ_JAVRFI010000010.1"/>
</dbReference>
<evidence type="ECO:0000256" key="1">
    <source>
        <dbReference type="SAM" id="MobiDB-lite"/>
    </source>
</evidence>
<sequence length="306" mass="31480">MTRWTLRALGLDVVPALRPLTYPGRPATEPALLTGPELLPLGPGPGPLGDWRPTGPDGPGRLSLDGALAALGRDPADRRHPVLAVGSNASPAQLAHKFATAGLSAAVPLVPVRVGGVAVGCSGHIGRHGYVAAAPYAAPGARTTLVAGWLDGEQLAAVDATEFNYRRILLPGDRFPVTLPSGERLRGAYLYVSKWGVLTGPPAGGPPRPGGGDQSALLAALLAGSARLRALLGPGPRDWVERAATDPALRDEGTRILAEEGWVEREAGLPAYEPTGPDALTYGDLRERRPDGTGDAPGGAARGVPL</sequence>
<protein>
    <recommendedName>
        <fullName evidence="4">Gamma-glutamylcyclotransferase</fullName>
    </recommendedName>
</protein>
<dbReference type="EMBL" id="JAVRFI010000010">
    <property type="protein sequence ID" value="MDT0450882.1"/>
    <property type="molecule type" value="Genomic_DNA"/>
</dbReference>
<accession>A0ABU2SPG6</accession>
<feature type="compositionally biased region" description="Gly residues" evidence="1">
    <location>
        <begin position="295"/>
        <end position="306"/>
    </location>
</feature>
<comment type="caution">
    <text evidence="2">The sequence shown here is derived from an EMBL/GenBank/DDBJ whole genome shotgun (WGS) entry which is preliminary data.</text>
</comment>